<dbReference type="CDD" id="cd00761">
    <property type="entry name" value="Glyco_tranf_GTA_type"/>
    <property type="match status" value="2"/>
</dbReference>
<dbReference type="InterPro" id="IPR029044">
    <property type="entry name" value="Nucleotide-diphossugar_trans"/>
</dbReference>
<dbReference type="SUPFAM" id="SSF53448">
    <property type="entry name" value="Nucleotide-diphospho-sugar transferases"/>
    <property type="match status" value="2"/>
</dbReference>
<dbReference type="PANTHER" id="PTHR22916">
    <property type="entry name" value="GLYCOSYLTRANSFERASE"/>
    <property type="match status" value="1"/>
</dbReference>
<dbReference type="EC" id="2.4.1.212" evidence="4"/>
<proteinExistence type="predicted"/>
<dbReference type="PANTHER" id="PTHR22916:SF51">
    <property type="entry name" value="GLYCOSYLTRANSFERASE EPSH-RELATED"/>
    <property type="match status" value="1"/>
</dbReference>
<evidence type="ECO:0000256" key="2">
    <source>
        <dbReference type="ARBA" id="ARBA00022679"/>
    </source>
</evidence>
<organism evidence="4 5">
    <name type="scientific">Roseburia inulinivorans</name>
    <dbReference type="NCBI Taxonomy" id="360807"/>
    <lineage>
        <taxon>Bacteria</taxon>
        <taxon>Bacillati</taxon>
        <taxon>Bacillota</taxon>
        <taxon>Clostridia</taxon>
        <taxon>Lachnospirales</taxon>
        <taxon>Lachnospiraceae</taxon>
        <taxon>Roseburia</taxon>
    </lineage>
</organism>
<feature type="domain" description="Glycosyltransferase 2-like" evidence="3">
    <location>
        <begin position="328"/>
        <end position="421"/>
    </location>
</feature>
<evidence type="ECO:0000313" key="4">
    <source>
        <dbReference type="EMBL" id="CUM72018.1"/>
    </source>
</evidence>
<name>A0A173R3I2_9FIRM</name>
<feature type="domain" description="Glycosyltransferase 2-like" evidence="3">
    <location>
        <begin position="7"/>
        <end position="141"/>
    </location>
</feature>
<dbReference type="Pfam" id="PF00535">
    <property type="entry name" value="Glycos_transf_2"/>
    <property type="match status" value="2"/>
</dbReference>
<evidence type="ECO:0000259" key="3">
    <source>
        <dbReference type="Pfam" id="PF00535"/>
    </source>
</evidence>
<reference evidence="4 5" key="1">
    <citation type="submission" date="2015-09" db="EMBL/GenBank/DDBJ databases">
        <authorList>
            <consortium name="Pathogen Informatics"/>
        </authorList>
    </citation>
    <scope>NUCLEOTIDE SEQUENCE [LARGE SCALE GENOMIC DNA]</scope>
    <source>
        <strain evidence="4 5">2789STDY5608887</strain>
    </source>
</reference>
<dbReference type="AlphaFoldDB" id="A0A173R3I2"/>
<dbReference type="RefSeq" id="WP_055167323.1">
    <property type="nucleotide sequence ID" value="NZ_CYXX01000001.1"/>
</dbReference>
<dbReference type="GO" id="GO:0050501">
    <property type="term" value="F:hyaluronan synthase activity"/>
    <property type="evidence" value="ECO:0007669"/>
    <property type="project" value="UniProtKB-EC"/>
</dbReference>
<gene>
    <name evidence="4" type="primary">hyaD_1</name>
    <name evidence="4" type="ORF">ERS852444_00168</name>
</gene>
<keyword evidence="2 4" id="KW-0808">Transferase</keyword>
<keyword evidence="1 4" id="KW-0328">Glycosyltransferase</keyword>
<dbReference type="InterPro" id="IPR001173">
    <property type="entry name" value="Glyco_trans_2-like"/>
</dbReference>
<dbReference type="Proteomes" id="UP000095453">
    <property type="component" value="Unassembled WGS sequence"/>
</dbReference>
<evidence type="ECO:0000313" key="5">
    <source>
        <dbReference type="Proteomes" id="UP000095453"/>
    </source>
</evidence>
<evidence type="ECO:0000256" key="1">
    <source>
        <dbReference type="ARBA" id="ARBA00022676"/>
    </source>
</evidence>
<sequence length="647" mass="75386">MKKPIVSVLIPVYNVEKYLKKCLESVTGQTLTNIEIICVNDGSTDNSLKILEKYKALDSRIKIVNKENGGLPSARNAALDIATGEYVGFVDSDDYIEENMFERLVEVAHNENSEVVICGANIFPERTRADEWLYTCLSPWYKHYDKFDPELLYRRQDTNPFLWRVLVSKKLIDRENLRLDEDIIVGEDKAFQAKLYPKAQGISVIPDKLYNYYWCRPDSLMSKQVYGSLEKRVLNHSKLVSRIGEDIVSGKFEKNACEGYLEWAISFIYEDFIYLDKNNKRNVSEILIPVWKSVGYYSLMNDLPQWKRDAFGYISSFENIEKSKINISIIVPIEFKSRYVDDFINNSQKMVNSDIEIIIINNGMSNENYIKIQKWLYSEPNLRLYNTPKHLSYAESLNCGIDLAKGNYITFSDSHDWYEKDNNSLIDWQKFALEKKSEVCLCNFVKKISKYDMSEEKIISKEKDKIYEASYHDCLFKRQFLLENELQFKDNSLITGFVFMCKAILIANEVSKYNHDVYITRKMHTADWISTEKCEALLEGLEELLKLSLETKDFNLHGKVFLLLNSDLFKQLIVNNTKPYTMPTKQCPNGENSQINTVSKLLKIVSMADYEMLREYGFNDEQSIVDTLCEVIKQRHVFLGKLSDECR</sequence>
<dbReference type="EMBL" id="CYXX01000001">
    <property type="protein sequence ID" value="CUM72018.1"/>
    <property type="molecule type" value="Genomic_DNA"/>
</dbReference>
<accession>A0A173R3I2</accession>
<protein>
    <submittedName>
        <fullName evidence="4">Hyaluronan synthase</fullName>
        <ecNumber evidence="4">2.4.1.212</ecNumber>
    </submittedName>
</protein>
<dbReference type="Gene3D" id="3.90.550.10">
    <property type="entry name" value="Spore Coat Polysaccharide Biosynthesis Protein SpsA, Chain A"/>
    <property type="match status" value="2"/>
</dbReference>